<evidence type="ECO:0000313" key="3">
    <source>
        <dbReference type="Proteomes" id="UP001362999"/>
    </source>
</evidence>
<accession>A0AAW0C6G4</accession>
<proteinExistence type="predicted"/>
<keyword evidence="3" id="KW-1185">Reference proteome</keyword>
<feature type="region of interest" description="Disordered" evidence="1">
    <location>
        <begin position="1"/>
        <end position="25"/>
    </location>
</feature>
<sequence length="123" mass="12924">MQRSIDSEALLPVAPPPPSPLSLPGRIPSVIVVKDVSVPGGASKGKGKAKQPSLKASKKAGKGNAKLTSFAGVILDVQLRNPRGTSVAGISSHLQTFGVKKKPRPKNSPLTEKDVDHSLYLWL</sequence>
<evidence type="ECO:0000256" key="1">
    <source>
        <dbReference type="SAM" id="MobiDB-lite"/>
    </source>
</evidence>
<comment type="caution">
    <text evidence="2">The sequence shown here is derived from an EMBL/GenBank/DDBJ whole genome shotgun (WGS) entry which is preliminary data.</text>
</comment>
<protein>
    <submittedName>
        <fullName evidence="2">Uncharacterized protein</fullName>
    </submittedName>
</protein>
<evidence type="ECO:0000313" key="2">
    <source>
        <dbReference type="EMBL" id="KAK7034909.1"/>
    </source>
</evidence>
<dbReference type="AlphaFoldDB" id="A0AAW0C6G4"/>
<gene>
    <name evidence="2" type="ORF">R3P38DRAFT_3184359</name>
</gene>
<feature type="region of interest" description="Disordered" evidence="1">
    <location>
        <begin position="38"/>
        <end position="62"/>
    </location>
</feature>
<dbReference type="EMBL" id="JAWWNJ010000020">
    <property type="protein sequence ID" value="KAK7034909.1"/>
    <property type="molecule type" value="Genomic_DNA"/>
</dbReference>
<organism evidence="2 3">
    <name type="scientific">Favolaschia claudopus</name>
    <dbReference type="NCBI Taxonomy" id="2862362"/>
    <lineage>
        <taxon>Eukaryota</taxon>
        <taxon>Fungi</taxon>
        <taxon>Dikarya</taxon>
        <taxon>Basidiomycota</taxon>
        <taxon>Agaricomycotina</taxon>
        <taxon>Agaricomycetes</taxon>
        <taxon>Agaricomycetidae</taxon>
        <taxon>Agaricales</taxon>
        <taxon>Marasmiineae</taxon>
        <taxon>Mycenaceae</taxon>
        <taxon>Favolaschia</taxon>
    </lineage>
</organism>
<name>A0AAW0C6G4_9AGAR</name>
<dbReference type="Proteomes" id="UP001362999">
    <property type="component" value="Unassembled WGS sequence"/>
</dbReference>
<reference evidence="2 3" key="1">
    <citation type="journal article" date="2024" name="J Genomics">
        <title>Draft genome sequencing and assembly of Favolaschia claudopus CIRM-BRFM 2984 isolated from oak limbs.</title>
        <authorList>
            <person name="Navarro D."/>
            <person name="Drula E."/>
            <person name="Chaduli D."/>
            <person name="Cazenave R."/>
            <person name="Ahrendt S."/>
            <person name="Wang J."/>
            <person name="Lipzen A."/>
            <person name="Daum C."/>
            <person name="Barry K."/>
            <person name="Grigoriev I.V."/>
            <person name="Favel A."/>
            <person name="Rosso M.N."/>
            <person name="Martin F."/>
        </authorList>
    </citation>
    <scope>NUCLEOTIDE SEQUENCE [LARGE SCALE GENOMIC DNA]</scope>
    <source>
        <strain evidence="2 3">CIRM-BRFM 2984</strain>
    </source>
</reference>